<accession>A0A8T0PEC7</accession>
<evidence type="ECO:0000313" key="10">
    <source>
        <dbReference type="EMBL" id="KAG2558999.1"/>
    </source>
</evidence>
<dbReference type="AlphaFoldDB" id="A0A8T0PEC7"/>
<dbReference type="GO" id="GO:0005886">
    <property type="term" value="C:plasma membrane"/>
    <property type="evidence" value="ECO:0007669"/>
    <property type="project" value="TreeGrafter"/>
</dbReference>
<dbReference type="SMART" id="SM00248">
    <property type="entry name" value="ANK"/>
    <property type="match status" value="9"/>
</dbReference>
<evidence type="ECO:0000256" key="5">
    <source>
        <dbReference type="ARBA" id="ARBA00023043"/>
    </source>
</evidence>
<keyword evidence="11" id="KW-1185">Reference proteome</keyword>
<dbReference type="Pfam" id="PF00023">
    <property type="entry name" value="Ank"/>
    <property type="match status" value="1"/>
</dbReference>
<dbReference type="PANTHER" id="PTHR24186:SF50">
    <property type="entry name" value="ANKYRIN REPEAT-CONTAINING PROTEIN ITN1-LIKE ISOFORM X1"/>
    <property type="match status" value="1"/>
</dbReference>
<dbReference type="Proteomes" id="UP000823388">
    <property type="component" value="Chromosome 8N"/>
</dbReference>
<dbReference type="Gene3D" id="1.25.40.20">
    <property type="entry name" value="Ankyrin repeat-containing domain"/>
    <property type="match status" value="3"/>
</dbReference>
<keyword evidence="3" id="KW-0677">Repeat</keyword>
<dbReference type="InterPro" id="IPR026961">
    <property type="entry name" value="PGG_dom"/>
</dbReference>
<dbReference type="Pfam" id="PF13857">
    <property type="entry name" value="Ank_5"/>
    <property type="match status" value="1"/>
</dbReference>
<evidence type="ECO:0000256" key="2">
    <source>
        <dbReference type="ARBA" id="ARBA00022692"/>
    </source>
</evidence>
<dbReference type="PROSITE" id="PS50297">
    <property type="entry name" value="ANK_REP_REGION"/>
    <property type="match status" value="3"/>
</dbReference>
<protein>
    <recommendedName>
        <fullName evidence="9">PGG domain-containing protein</fullName>
    </recommendedName>
</protein>
<feature type="transmembrane region" description="Helical" evidence="8">
    <location>
        <begin position="600"/>
        <end position="617"/>
    </location>
</feature>
<dbReference type="EMBL" id="CM029052">
    <property type="protein sequence ID" value="KAG2558999.1"/>
    <property type="molecule type" value="Genomic_DNA"/>
</dbReference>
<evidence type="ECO:0000313" key="11">
    <source>
        <dbReference type="Proteomes" id="UP000823388"/>
    </source>
</evidence>
<keyword evidence="5 7" id="KW-0040">ANK repeat</keyword>
<keyword evidence="4 8" id="KW-1133">Transmembrane helix</keyword>
<comment type="subcellular location">
    <subcellularLocation>
        <location evidence="1">Membrane</location>
        <topology evidence="1">Multi-pass membrane protein</topology>
    </subcellularLocation>
</comment>
<dbReference type="InterPro" id="IPR036770">
    <property type="entry name" value="Ankyrin_rpt-contain_sf"/>
</dbReference>
<feature type="transmembrane region" description="Helical" evidence="8">
    <location>
        <begin position="470"/>
        <end position="491"/>
    </location>
</feature>
<name>A0A8T0PEC7_PANVG</name>
<feature type="transmembrane region" description="Helical" evidence="8">
    <location>
        <begin position="503"/>
        <end position="529"/>
    </location>
</feature>
<feature type="repeat" description="ANK" evidence="7">
    <location>
        <begin position="307"/>
        <end position="340"/>
    </location>
</feature>
<sequence length="621" mass="68889">MDPRLIDAMRDNNAVEMNNIINQFPAGEARRRALKGVTPEGDGLLHVAARLGRHNLVQHLFDIAAVAMPAEQPRWRADFWRLRNSKGETCLHEAIRHGHTEFVLQLIIRDDMLLQQDGMRRLLALTQIEDDEGLSPLYLATSLKNLNIIDILIDPLRLRTASYAGPQGRTAMHAAVVTNCIGICQALAGWNNGDLISRADESGSTPLHYLASSTSTDDIGQLLLSAAKLPDKQGSLPIHVAAGQGRLDIIDRLLDKYPHSLWSRNASGQTILHVAVQAESYNVVKYVCSQSQHDRMFRAILNARDQDGNTALHLAVLTGHQWIFCQLLSRSHVDLNIANRDGHTPLDLVFLSGEVHDDIMALVGHSVPTLAISRGQRTIRYIQSRYDWMAYDLVVAGASRSARRLDHFAAQLPPRHDVDMELDKVGKSASVLAVCAVLILNAAIALPFNVAARYHEQPPTRTRTLVFKGFLASDAMAFLCSTVATICCTYAGFSPVGNMRARYLYVGAGCLMYASLAIVGAFSLGMYAAFTTGLYIFPTVSYFLFGLGILGSIVLQLRRSCLHNRALRARLRTRAFLRSVLGHNRRMVSLFLLQNSFIKTMYVGLLLYCILLAITIFQHRF</sequence>
<dbReference type="PROSITE" id="PS50088">
    <property type="entry name" value="ANK_REPEAT"/>
    <property type="match status" value="3"/>
</dbReference>
<feature type="repeat" description="ANK" evidence="7">
    <location>
        <begin position="86"/>
        <end position="109"/>
    </location>
</feature>
<comment type="caution">
    <text evidence="10">The sequence shown here is derived from an EMBL/GenBank/DDBJ whole genome shotgun (WGS) entry which is preliminary data.</text>
</comment>
<gene>
    <name evidence="10" type="ORF">PVAP13_8NG305700</name>
</gene>
<keyword evidence="6 8" id="KW-0472">Membrane</keyword>
<keyword evidence="2 8" id="KW-0812">Transmembrane</keyword>
<evidence type="ECO:0000256" key="1">
    <source>
        <dbReference type="ARBA" id="ARBA00004141"/>
    </source>
</evidence>
<feature type="domain" description="PGG" evidence="9">
    <location>
        <begin position="427"/>
        <end position="528"/>
    </location>
</feature>
<feature type="repeat" description="ANK" evidence="7">
    <location>
        <begin position="233"/>
        <end position="256"/>
    </location>
</feature>
<proteinExistence type="predicted"/>
<dbReference type="InterPro" id="IPR002110">
    <property type="entry name" value="Ankyrin_rpt"/>
</dbReference>
<dbReference type="PANTHER" id="PTHR24186">
    <property type="entry name" value="PROTEIN PHOSPHATASE 1 REGULATORY SUBUNIT"/>
    <property type="match status" value="1"/>
</dbReference>
<evidence type="ECO:0000256" key="3">
    <source>
        <dbReference type="ARBA" id="ARBA00022737"/>
    </source>
</evidence>
<evidence type="ECO:0000259" key="9">
    <source>
        <dbReference type="Pfam" id="PF13962"/>
    </source>
</evidence>
<dbReference type="Pfam" id="PF13962">
    <property type="entry name" value="PGG"/>
    <property type="match status" value="1"/>
</dbReference>
<feature type="transmembrane region" description="Helical" evidence="8">
    <location>
        <begin position="535"/>
        <end position="555"/>
    </location>
</feature>
<evidence type="ECO:0000256" key="8">
    <source>
        <dbReference type="SAM" id="Phobius"/>
    </source>
</evidence>
<dbReference type="EMBL" id="CM029052">
    <property type="protein sequence ID" value="KAG2558998.1"/>
    <property type="molecule type" value="Genomic_DNA"/>
</dbReference>
<dbReference type="Pfam" id="PF12796">
    <property type="entry name" value="Ank_2"/>
    <property type="match status" value="1"/>
</dbReference>
<feature type="transmembrane region" description="Helical" evidence="8">
    <location>
        <begin position="429"/>
        <end position="450"/>
    </location>
</feature>
<organism evidence="10 11">
    <name type="scientific">Panicum virgatum</name>
    <name type="common">Blackwell switchgrass</name>
    <dbReference type="NCBI Taxonomy" id="38727"/>
    <lineage>
        <taxon>Eukaryota</taxon>
        <taxon>Viridiplantae</taxon>
        <taxon>Streptophyta</taxon>
        <taxon>Embryophyta</taxon>
        <taxon>Tracheophyta</taxon>
        <taxon>Spermatophyta</taxon>
        <taxon>Magnoliopsida</taxon>
        <taxon>Liliopsida</taxon>
        <taxon>Poales</taxon>
        <taxon>Poaceae</taxon>
        <taxon>PACMAD clade</taxon>
        <taxon>Panicoideae</taxon>
        <taxon>Panicodae</taxon>
        <taxon>Paniceae</taxon>
        <taxon>Panicinae</taxon>
        <taxon>Panicum</taxon>
        <taxon>Panicum sect. Hiantes</taxon>
    </lineage>
</organism>
<evidence type="ECO:0000256" key="6">
    <source>
        <dbReference type="ARBA" id="ARBA00023136"/>
    </source>
</evidence>
<evidence type="ECO:0000256" key="4">
    <source>
        <dbReference type="ARBA" id="ARBA00022989"/>
    </source>
</evidence>
<dbReference type="SUPFAM" id="SSF48403">
    <property type="entry name" value="Ankyrin repeat"/>
    <property type="match status" value="1"/>
</dbReference>
<reference evidence="10" key="1">
    <citation type="submission" date="2020-05" db="EMBL/GenBank/DDBJ databases">
        <title>WGS assembly of Panicum virgatum.</title>
        <authorList>
            <person name="Lovell J.T."/>
            <person name="Jenkins J."/>
            <person name="Shu S."/>
            <person name="Juenger T.E."/>
            <person name="Schmutz J."/>
        </authorList>
    </citation>
    <scope>NUCLEOTIDE SEQUENCE</scope>
    <source>
        <strain evidence="10">AP13</strain>
    </source>
</reference>
<evidence type="ECO:0000256" key="7">
    <source>
        <dbReference type="PROSITE-ProRule" id="PRU00023"/>
    </source>
</evidence>